<gene>
    <name evidence="3" type="ORF">SAMN02745196_01154</name>
</gene>
<evidence type="ECO:0000313" key="3">
    <source>
        <dbReference type="EMBL" id="SHH71231.1"/>
    </source>
</evidence>
<keyword evidence="2" id="KW-0812">Transmembrane</keyword>
<dbReference type="RefSeq" id="WP_072830962.1">
    <property type="nucleotide sequence ID" value="NZ_FQXP01000004.1"/>
</dbReference>
<dbReference type="InterPro" id="IPR014719">
    <property type="entry name" value="Ribosomal_bL12_C/ClpS-like"/>
</dbReference>
<dbReference type="AlphaFoldDB" id="A0A1M5V7N8"/>
<protein>
    <recommendedName>
        <fullName evidence="5">Ribosomal protein L7/L12 C-terminal domain-containing protein</fullName>
    </recommendedName>
</protein>
<evidence type="ECO:0000256" key="2">
    <source>
        <dbReference type="SAM" id="Phobius"/>
    </source>
</evidence>
<feature type="compositionally biased region" description="Polar residues" evidence="1">
    <location>
        <begin position="53"/>
        <end position="69"/>
    </location>
</feature>
<evidence type="ECO:0000256" key="1">
    <source>
        <dbReference type="SAM" id="MobiDB-lite"/>
    </source>
</evidence>
<dbReference type="Gene3D" id="3.30.1390.10">
    <property type="match status" value="1"/>
</dbReference>
<dbReference type="OrthoDB" id="2157431at2"/>
<evidence type="ECO:0008006" key="5">
    <source>
        <dbReference type="Google" id="ProtNLM"/>
    </source>
</evidence>
<reference evidence="3 4" key="1">
    <citation type="submission" date="2016-11" db="EMBL/GenBank/DDBJ databases">
        <authorList>
            <person name="Jaros S."/>
            <person name="Januszkiewicz K."/>
            <person name="Wedrychowicz H."/>
        </authorList>
    </citation>
    <scope>NUCLEOTIDE SEQUENCE [LARGE SCALE GENOMIC DNA]</scope>
    <source>
        <strain evidence="3 4">DSM 3089</strain>
    </source>
</reference>
<accession>A0A1M5V7N8</accession>
<feature type="compositionally biased region" description="Basic residues" evidence="1">
    <location>
        <begin position="38"/>
        <end position="52"/>
    </location>
</feature>
<feature type="transmembrane region" description="Helical" evidence="2">
    <location>
        <begin position="6"/>
        <end position="25"/>
    </location>
</feature>
<keyword evidence="2" id="KW-0472">Membrane</keyword>
<dbReference type="EMBL" id="FQXP01000004">
    <property type="protein sequence ID" value="SHH71231.1"/>
    <property type="molecule type" value="Genomic_DNA"/>
</dbReference>
<name>A0A1M5V7N8_9CLOT</name>
<keyword evidence="2" id="KW-1133">Transmembrane helix</keyword>
<keyword evidence="4" id="KW-1185">Reference proteome</keyword>
<sequence length="133" mass="15120">MNYFIIGLVVLGGVLLMWIVGNAIHEKSESMREDKHLSKATKGRGSINRKSRTNSGCSENRQSDNISKTRLNREFNENSQFRVNSRFVVPQDLIDELKALSVHGKKFEAIKKYRMVTGASLQESKDFVNSLED</sequence>
<evidence type="ECO:0000313" key="4">
    <source>
        <dbReference type="Proteomes" id="UP000184526"/>
    </source>
</evidence>
<dbReference type="Proteomes" id="UP000184526">
    <property type="component" value="Unassembled WGS sequence"/>
</dbReference>
<organism evidence="3 4">
    <name type="scientific">Clostridium collagenovorans DSM 3089</name>
    <dbReference type="NCBI Taxonomy" id="1121306"/>
    <lineage>
        <taxon>Bacteria</taxon>
        <taxon>Bacillati</taxon>
        <taxon>Bacillota</taxon>
        <taxon>Clostridia</taxon>
        <taxon>Eubacteriales</taxon>
        <taxon>Clostridiaceae</taxon>
        <taxon>Clostridium</taxon>
    </lineage>
</organism>
<feature type="region of interest" description="Disordered" evidence="1">
    <location>
        <begin position="30"/>
        <end position="71"/>
    </location>
</feature>
<proteinExistence type="predicted"/>